<dbReference type="Proteomes" id="UP000800094">
    <property type="component" value="Unassembled WGS sequence"/>
</dbReference>
<sequence>MECVPVSLPHLPYQGLLCRGAVDPAHSARAQWAAAGATWDTEAGYRSAPPWVKCPLVLRGRAVGERRCRLYIRKRSGGGGLLHNSPRLFAPWNPSPGMRTTVRRARGIPLLRGMRAWTASAPRTRPAHQRAVSSPAAAASVAVGAEHCAAAREQPTQNRARRAVHLCAVSGMPPVRRRLAAGGSSRRGPVAPAPSDPRAYTGRAAPHIDWKCTGGSWSSPAAAAEAPSSSAATHWAPRAREAAVLLFIGPNYVLQVIQDNRATL</sequence>
<dbReference type="AlphaFoldDB" id="A0A6A6IIR8"/>
<gene>
    <name evidence="2" type="ORF">BU26DRAFT_264315</name>
</gene>
<evidence type="ECO:0000313" key="3">
    <source>
        <dbReference type="Proteomes" id="UP000800094"/>
    </source>
</evidence>
<evidence type="ECO:0000313" key="2">
    <source>
        <dbReference type="EMBL" id="KAF2250495.1"/>
    </source>
</evidence>
<dbReference type="RefSeq" id="XP_033685499.1">
    <property type="nucleotide sequence ID" value="XM_033821292.1"/>
</dbReference>
<dbReference type="EMBL" id="ML987193">
    <property type="protein sequence ID" value="KAF2250495.1"/>
    <property type="molecule type" value="Genomic_DNA"/>
</dbReference>
<feature type="region of interest" description="Disordered" evidence="1">
    <location>
        <begin position="178"/>
        <end position="202"/>
    </location>
</feature>
<keyword evidence="3" id="KW-1185">Reference proteome</keyword>
<reference evidence="2" key="1">
    <citation type="journal article" date="2020" name="Stud. Mycol.">
        <title>101 Dothideomycetes genomes: a test case for predicting lifestyles and emergence of pathogens.</title>
        <authorList>
            <person name="Haridas S."/>
            <person name="Albert R."/>
            <person name="Binder M."/>
            <person name="Bloem J."/>
            <person name="Labutti K."/>
            <person name="Salamov A."/>
            <person name="Andreopoulos B."/>
            <person name="Baker S."/>
            <person name="Barry K."/>
            <person name="Bills G."/>
            <person name="Bluhm B."/>
            <person name="Cannon C."/>
            <person name="Castanera R."/>
            <person name="Culley D."/>
            <person name="Daum C."/>
            <person name="Ezra D."/>
            <person name="Gonzalez J."/>
            <person name="Henrissat B."/>
            <person name="Kuo A."/>
            <person name="Liang C."/>
            <person name="Lipzen A."/>
            <person name="Lutzoni F."/>
            <person name="Magnuson J."/>
            <person name="Mondo S."/>
            <person name="Nolan M."/>
            <person name="Ohm R."/>
            <person name="Pangilinan J."/>
            <person name="Park H.-J."/>
            <person name="Ramirez L."/>
            <person name="Alfaro M."/>
            <person name="Sun H."/>
            <person name="Tritt A."/>
            <person name="Yoshinaga Y."/>
            <person name="Zwiers L.-H."/>
            <person name="Turgeon B."/>
            <person name="Goodwin S."/>
            <person name="Spatafora J."/>
            <person name="Crous P."/>
            <person name="Grigoriev I."/>
        </authorList>
    </citation>
    <scope>NUCLEOTIDE SEQUENCE</scope>
    <source>
        <strain evidence="2">CBS 122368</strain>
    </source>
</reference>
<evidence type="ECO:0000256" key="1">
    <source>
        <dbReference type="SAM" id="MobiDB-lite"/>
    </source>
</evidence>
<dbReference type="GeneID" id="54574622"/>
<organism evidence="2 3">
    <name type="scientific">Trematosphaeria pertusa</name>
    <dbReference type="NCBI Taxonomy" id="390896"/>
    <lineage>
        <taxon>Eukaryota</taxon>
        <taxon>Fungi</taxon>
        <taxon>Dikarya</taxon>
        <taxon>Ascomycota</taxon>
        <taxon>Pezizomycotina</taxon>
        <taxon>Dothideomycetes</taxon>
        <taxon>Pleosporomycetidae</taxon>
        <taxon>Pleosporales</taxon>
        <taxon>Massarineae</taxon>
        <taxon>Trematosphaeriaceae</taxon>
        <taxon>Trematosphaeria</taxon>
    </lineage>
</organism>
<accession>A0A6A6IIR8</accession>
<protein>
    <submittedName>
        <fullName evidence="2">Uncharacterized protein</fullName>
    </submittedName>
</protein>
<proteinExistence type="predicted"/>
<name>A0A6A6IIR8_9PLEO</name>